<keyword evidence="6" id="KW-1185">Reference proteome</keyword>
<dbReference type="InterPro" id="IPR009003">
    <property type="entry name" value="Peptidase_S1_PA"/>
</dbReference>
<dbReference type="GO" id="GO:0006508">
    <property type="term" value="P:proteolysis"/>
    <property type="evidence" value="ECO:0007669"/>
    <property type="project" value="UniProtKB-KW"/>
</dbReference>
<proteinExistence type="predicted"/>
<dbReference type="GO" id="GO:0004252">
    <property type="term" value="F:serine-type endopeptidase activity"/>
    <property type="evidence" value="ECO:0007669"/>
    <property type="project" value="InterPro"/>
</dbReference>
<dbReference type="Pfam" id="PF13365">
    <property type="entry name" value="Trypsin_2"/>
    <property type="match status" value="1"/>
</dbReference>
<evidence type="ECO:0000313" key="6">
    <source>
        <dbReference type="Proteomes" id="UP000251891"/>
    </source>
</evidence>
<reference evidence="5 6" key="1">
    <citation type="submission" date="2018-06" db="EMBL/GenBank/DDBJ databases">
        <title>Actinomadura craniellae sp. nov. isolated from marine sponge Craniella sp.</title>
        <authorList>
            <person name="Li L."/>
            <person name="Xu Q.H."/>
            <person name="Lin H.W."/>
            <person name="Lu Y.H."/>
        </authorList>
    </citation>
    <scope>NUCLEOTIDE SEQUENCE [LARGE SCALE GENOMIC DNA]</scope>
    <source>
        <strain evidence="5 6">LHW63021</strain>
    </source>
</reference>
<comment type="caution">
    <text evidence="5">The sequence shown here is derived from an EMBL/GenBank/DDBJ whole genome shotgun (WGS) entry which is preliminary data.</text>
</comment>
<dbReference type="InterPro" id="IPR001940">
    <property type="entry name" value="Peptidase_S1C"/>
</dbReference>
<feature type="signal peptide" evidence="3">
    <location>
        <begin position="1"/>
        <end position="20"/>
    </location>
</feature>
<evidence type="ECO:0000256" key="1">
    <source>
        <dbReference type="ARBA" id="ARBA00022670"/>
    </source>
</evidence>
<keyword evidence="1" id="KW-0645">Protease</keyword>
<sequence>MALPVLFCTLALLVAGGCIGEETATETGATAGARQDGEWPGVVTALQPSVVTILTSSGSGSGVVYRDGGVIVTNEHVVRGARKVQVALADGSRIGGKVAAADRSTDLAVVRADRTDLPPATFQSALPQVGEDVVAIGSPLGFEGSVTAGIISGLARQIPGSARETRSLVDLIQTDAAISPGNSGGALANAKGEIIGINEAYLPPATGAVSIGFAIPARTVVDTVDELLTTGRADHAYLGVVPGRLTPQIAEAFGVGVERGIVVTEATRGGPAAKAGIARGDVITRISDRRITSVEDLLGALQSHDPGDTVPVTLHRGGRTITANVKLGDLPS</sequence>
<dbReference type="EMBL" id="QLYX01000013">
    <property type="protein sequence ID" value="RAY12550.1"/>
    <property type="molecule type" value="Genomic_DNA"/>
</dbReference>
<keyword evidence="3" id="KW-0732">Signal</keyword>
<dbReference type="PROSITE" id="PS50106">
    <property type="entry name" value="PDZ"/>
    <property type="match status" value="1"/>
</dbReference>
<dbReference type="Pfam" id="PF13180">
    <property type="entry name" value="PDZ_2"/>
    <property type="match status" value="1"/>
</dbReference>
<dbReference type="InterPro" id="IPR001478">
    <property type="entry name" value="PDZ"/>
</dbReference>
<keyword evidence="2" id="KW-0378">Hydrolase</keyword>
<dbReference type="InterPro" id="IPR036034">
    <property type="entry name" value="PDZ_sf"/>
</dbReference>
<dbReference type="InterPro" id="IPR051201">
    <property type="entry name" value="Chloro_Bact_Ser_Proteases"/>
</dbReference>
<dbReference type="Gene3D" id="2.40.10.120">
    <property type="match status" value="1"/>
</dbReference>
<accession>A0A365H0F2</accession>
<dbReference type="SUPFAM" id="SSF50494">
    <property type="entry name" value="Trypsin-like serine proteases"/>
    <property type="match status" value="1"/>
</dbReference>
<dbReference type="SMART" id="SM00228">
    <property type="entry name" value="PDZ"/>
    <property type="match status" value="1"/>
</dbReference>
<dbReference type="PANTHER" id="PTHR43343:SF3">
    <property type="entry name" value="PROTEASE DO-LIKE 8, CHLOROPLASTIC"/>
    <property type="match status" value="1"/>
</dbReference>
<protein>
    <submittedName>
        <fullName evidence="5">Signal protein PDZ</fullName>
    </submittedName>
</protein>
<organism evidence="5 6">
    <name type="scientific">Actinomadura craniellae</name>
    <dbReference type="NCBI Taxonomy" id="2231787"/>
    <lineage>
        <taxon>Bacteria</taxon>
        <taxon>Bacillati</taxon>
        <taxon>Actinomycetota</taxon>
        <taxon>Actinomycetes</taxon>
        <taxon>Streptosporangiales</taxon>
        <taxon>Thermomonosporaceae</taxon>
        <taxon>Actinomadura</taxon>
    </lineage>
</organism>
<dbReference type="AlphaFoldDB" id="A0A365H0F2"/>
<evidence type="ECO:0000256" key="2">
    <source>
        <dbReference type="ARBA" id="ARBA00022801"/>
    </source>
</evidence>
<dbReference type="PRINTS" id="PR00834">
    <property type="entry name" value="PROTEASES2C"/>
</dbReference>
<gene>
    <name evidence="5" type="ORF">DPM19_25250</name>
</gene>
<evidence type="ECO:0000259" key="4">
    <source>
        <dbReference type="PROSITE" id="PS50106"/>
    </source>
</evidence>
<feature type="chain" id="PRO_5016759189" evidence="3">
    <location>
        <begin position="21"/>
        <end position="332"/>
    </location>
</feature>
<dbReference type="PANTHER" id="PTHR43343">
    <property type="entry name" value="PEPTIDASE S12"/>
    <property type="match status" value="1"/>
</dbReference>
<name>A0A365H0F2_9ACTN</name>
<dbReference type="OrthoDB" id="73775at2"/>
<evidence type="ECO:0000256" key="3">
    <source>
        <dbReference type="SAM" id="SignalP"/>
    </source>
</evidence>
<dbReference type="Proteomes" id="UP000251891">
    <property type="component" value="Unassembled WGS sequence"/>
</dbReference>
<feature type="domain" description="PDZ" evidence="4">
    <location>
        <begin position="253"/>
        <end position="303"/>
    </location>
</feature>
<dbReference type="SUPFAM" id="SSF50156">
    <property type="entry name" value="PDZ domain-like"/>
    <property type="match status" value="1"/>
</dbReference>
<evidence type="ECO:0000313" key="5">
    <source>
        <dbReference type="EMBL" id="RAY12550.1"/>
    </source>
</evidence>
<dbReference type="Gene3D" id="2.30.42.10">
    <property type="match status" value="1"/>
</dbReference>